<protein>
    <recommendedName>
        <fullName evidence="4">Integrase</fullName>
    </recommendedName>
</protein>
<evidence type="ECO:0000313" key="3">
    <source>
        <dbReference type="Proteomes" id="UP001064879"/>
    </source>
</evidence>
<evidence type="ECO:0008006" key="4">
    <source>
        <dbReference type="Google" id="ProtNLM"/>
    </source>
</evidence>
<name>A0ABY5SQQ5_9MICO</name>
<reference evidence="2" key="1">
    <citation type="submission" date="2022-03" db="EMBL/GenBank/DDBJ databases">
        <title>Brevibacterium spongiae sp. nov., isolated from marine sponge.</title>
        <authorList>
            <person name="Li Z."/>
            <person name="Zhang M."/>
        </authorList>
    </citation>
    <scope>NUCLEOTIDE SEQUENCE</scope>
    <source>
        <strain evidence="2">WHS-Z9</strain>
    </source>
</reference>
<organism evidence="2 3">
    <name type="scientific">Brevibacterium spongiae</name>
    <dbReference type="NCBI Taxonomy" id="2909672"/>
    <lineage>
        <taxon>Bacteria</taxon>
        <taxon>Bacillati</taxon>
        <taxon>Actinomycetota</taxon>
        <taxon>Actinomycetes</taxon>
        <taxon>Micrococcales</taxon>
        <taxon>Brevibacteriaceae</taxon>
        <taxon>Brevibacterium</taxon>
    </lineage>
</organism>
<gene>
    <name evidence="2" type="ORF">L1F31_14895</name>
</gene>
<sequence>MNISADVDVRDYLDLYSSARKKDKGWILDEIMILTGWSRDHTRRRLSQLAIAEAHVDSGAIGSGAEEAPTGPPTPGDRTARRCRYSPESRALLVTIWEWSGHQSGKYLAAAMPRLLEAAERHGALVPDRDGYSSEVRSELLSVSPASIDRYLSTTRAGEFHERRISTKRFNNPSEEFLEFASGSNQAEPGFFLVDTIAHAGPTRPRNCAFTVSATCLHTGWVFTHSLGGNESTDMVGLLEWSLDEVQGIPFWVNAIELSNAEESVHEGVGRWAGNLDIHFSPILKDHQRDRLPEASRHQHLVHEYGSIRRYDTDAARHALNELWRAVDDRLNYFTPTRKPSGWDDDGRGGFRRTYDDPRTPFDRLRAAGVMSPGQEAELIDYAEGLDPARLTEEIVFWQKRLEELAA</sequence>
<feature type="region of interest" description="Disordered" evidence="1">
    <location>
        <begin position="60"/>
        <end position="82"/>
    </location>
</feature>
<proteinExistence type="predicted"/>
<dbReference type="RefSeq" id="WP_265418021.1">
    <property type="nucleotide sequence ID" value="NZ_CP093443.1"/>
</dbReference>
<dbReference type="EMBL" id="CP093443">
    <property type="protein sequence ID" value="UVI35391.1"/>
    <property type="molecule type" value="Genomic_DNA"/>
</dbReference>
<accession>A0ABY5SQQ5</accession>
<evidence type="ECO:0000313" key="2">
    <source>
        <dbReference type="EMBL" id="UVI35391.1"/>
    </source>
</evidence>
<evidence type="ECO:0000256" key="1">
    <source>
        <dbReference type="SAM" id="MobiDB-lite"/>
    </source>
</evidence>
<dbReference type="Proteomes" id="UP001064879">
    <property type="component" value="Chromosome"/>
</dbReference>
<keyword evidence="3" id="KW-1185">Reference proteome</keyword>